<proteinExistence type="predicted"/>
<reference evidence="2 3" key="1">
    <citation type="submission" date="2018-02" db="EMBL/GenBank/DDBJ databases">
        <title>The genomes of Aspergillus section Nigri reveals drivers in fungal speciation.</title>
        <authorList>
            <consortium name="DOE Joint Genome Institute"/>
            <person name="Vesth T.C."/>
            <person name="Nybo J."/>
            <person name="Theobald S."/>
            <person name="Brandl J."/>
            <person name="Frisvad J.C."/>
            <person name="Nielsen K.F."/>
            <person name="Lyhne E.K."/>
            <person name="Kogle M.E."/>
            <person name="Kuo A."/>
            <person name="Riley R."/>
            <person name="Clum A."/>
            <person name="Nolan M."/>
            <person name="Lipzen A."/>
            <person name="Salamov A."/>
            <person name="Henrissat B."/>
            <person name="Wiebenga A."/>
            <person name="De vries R.P."/>
            <person name="Grigoriev I.V."/>
            <person name="Mortensen U.H."/>
            <person name="Andersen M.R."/>
            <person name="Baker S.E."/>
        </authorList>
    </citation>
    <scope>NUCLEOTIDE SEQUENCE [LARGE SCALE GENOMIC DNA]</scope>
    <source>
        <strain evidence="2 3">CBS 101889</strain>
    </source>
</reference>
<accession>A0A395HQ52</accession>
<organism evidence="2 3">
    <name type="scientific">Aspergillus homomorphus (strain CBS 101889)</name>
    <dbReference type="NCBI Taxonomy" id="1450537"/>
    <lineage>
        <taxon>Eukaryota</taxon>
        <taxon>Fungi</taxon>
        <taxon>Dikarya</taxon>
        <taxon>Ascomycota</taxon>
        <taxon>Pezizomycotina</taxon>
        <taxon>Eurotiomycetes</taxon>
        <taxon>Eurotiomycetidae</taxon>
        <taxon>Eurotiales</taxon>
        <taxon>Aspergillaceae</taxon>
        <taxon>Aspergillus</taxon>
        <taxon>Aspergillus subgen. Circumdati</taxon>
    </lineage>
</organism>
<dbReference type="AlphaFoldDB" id="A0A395HQ52"/>
<dbReference type="Proteomes" id="UP000248961">
    <property type="component" value="Unassembled WGS sequence"/>
</dbReference>
<protein>
    <submittedName>
        <fullName evidence="2">Uncharacterized protein</fullName>
    </submittedName>
</protein>
<dbReference type="VEuPathDB" id="FungiDB:BO97DRAFT_151204"/>
<dbReference type="RefSeq" id="XP_025549101.1">
    <property type="nucleotide sequence ID" value="XM_025690172.1"/>
</dbReference>
<feature type="region of interest" description="Disordered" evidence="1">
    <location>
        <begin position="1"/>
        <end position="22"/>
    </location>
</feature>
<sequence length="118" mass="13524">MTRDSREMKAKDLQRRIRGGSMRPSGIPWHAIGSDRNKLTWRSHWERKSFPIYRFPTYNYRVLLHLGEVDGLLNATRRAGPDRGVIAVFVETDGCLATLGVYAVWVIHEETAVVILSE</sequence>
<dbReference type="GeneID" id="37194461"/>
<name>A0A395HQ52_ASPHC</name>
<dbReference type="EMBL" id="KZ824299">
    <property type="protein sequence ID" value="RAL09947.1"/>
    <property type="molecule type" value="Genomic_DNA"/>
</dbReference>
<evidence type="ECO:0000256" key="1">
    <source>
        <dbReference type="SAM" id="MobiDB-lite"/>
    </source>
</evidence>
<keyword evidence="3" id="KW-1185">Reference proteome</keyword>
<evidence type="ECO:0000313" key="3">
    <source>
        <dbReference type="Proteomes" id="UP000248961"/>
    </source>
</evidence>
<evidence type="ECO:0000313" key="2">
    <source>
        <dbReference type="EMBL" id="RAL09947.1"/>
    </source>
</evidence>
<feature type="compositionally biased region" description="Basic and acidic residues" evidence="1">
    <location>
        <begin position="1"/>
        <end position="15"/>
    </location>
</feature>
<gene>
    <name evidence="2" type="ORF">BO97DRAFT_151204</name>
</gene>